<organism evidence="5">
    <name type="scientific">Chlorobium chlorochromatii (strain CaD3)</name>
    <dbReference type="NCBI Taxonomy" id="340177"/>
    <lineage>
        <taxon>Bacteria</taxon>
        <taxon>Pseudomonadati</taxon>
        <taxon>Chlorobiota</taxon>
        <taxon>Chlorobiia</taxon>
        <taxon>Chlorobiales</taxon>
        <taxon>Chlorobiaceae</taxon>
        <taxon>Chlorobium/Pelodictyon group</taxon>
        <taxon>Chlorobium</taxon>
    </lineage>
</organism>
<feature type="domain" description="HotDog ACOT-type" evidence="4">
    <location>
        <begin position="1"/>
        <end position="114"/>
    </location>
</feature>
<dbReference type="InterPro" id="IPR006683">
    <property type="entry name" value="Thioestr_dom"/>
</dbReference>
<evidence type="ECO:0000256" key="1">
    <source>
        <dbReference type="ARBA" id="ARBA00010458"/>
    </source>
</evidence>
<dbReference type="eggNOG" id="COG1607">
    <property type="taxonomic scope" value="Bacteria"/>
</dbReference>
<dbReference type="GO" id="GO:0009062">
    <property type="term" value="P:fatty acid catabolic process"/>
    <property type="evidence" value="ECO:0007669"/>
    <property type="project" value="TreeGrafter"/>
</dbReference>
<comment type="similarity">
    <text evidence="1">Belongs to the acyl coenzyme A hydrolase family.</text>
</comment>
<dbReference type="KEGG" id="cch:Cag_0621"/>
<dbReference type="Gene3D" id="3.10.129.10">
    <property type="entry name" value="Hotdog Thioesterase"/>
    <property type="match status" value="1"/>
</dbReference>
<dbReference type="InterPro" id="IPR033120">
    <property type="entry name" value="HOTDOG_ACOT"/>
</dbReference>
<reference evidence="5" key="1">
    <citation type="submission" date="2005-08" db="EMBL/GenBank/DDBJ databases">
        <title>Complete sequence of Chlorobium chlorochromatii CaD3.</title>
        <authorList>
            <person name="Copeland A."/>
            <person name="Lucas S."/>
            <person name="Lapidus A."/>
            <person name="Barry K."/>
            <person name="Detter J.C."/>
            <person name="Glavina T."/>
            <person name="Hammon N."/>
            <person name="Israni S."/>
            <person name="Pitluck S."/>
            <person name="Bryant D."/>
            <person name="Schmutz J."/>
            <person name="Larimer F."/>
            <person name="Land M."/>
            <person name="Kyrpides N."/>
            <person name="Ivanova N."/>
            <person name="Richardson P."/>
        </authorList>
    </citation>
    <scope>NUCLEOTIDE SEQUENCE [LARGE SCALE GENOMIC DNA]</scope>
    <source>
        <strain evidence="5">CaD3</strain>
    </source>
</reference>
<name>Q3ASY1_CHLCH</name>
<keyword evidence="2 3" id="KW-0378">Hydrolase</keyword>
<dbReference type="InterPro" id="IPR029069">
    <property type="entry name" value="HotDog_dom_sf"/>
</dbReference>
<dbReference type="GO" id="GO:0005829">
    <property type="term" value="C:cytosol"/>
    <property type="evidence" value="ECO:0007669"/>
    <property type="project" value="TreeGrafter"/>
</dbReference>
<evidence type="ECO:0000259" key="4">
    <source>
        <dbReference type="PROSITE" id="PS51770"/>
    </source>
</evidence>
<evidence type="ECO:0000256" key="3">
    <source>
        <dbReference type="PROSITE-ProRule" id="PRU01106"/>
    </source>
</evidence>
<dbReference type="SUPFAM" id="SSF54637">
    <property type="entry name" value="Thioesterase/thiol ester dehydrase-isomerase"/>
    <property type="match status" value="1"/>
</dbReference>
<evidence type="ECO:0000256" key="2">
    <source>
        <dbReference type="ARBA" id="ARBA00022801"/>
    </source>
</evidence>
<dbReference type="HOGENOM" id="CLU_050164_1_1_10"/>
<gene>
    <name evidence="5" type="ordered locus">Cag_0621</name>
</gene>
<dbReference type="GO" id="GO:0052816">
    <property type="term" value="F:long-chain fatty acyl-CoA hydrolase activity"/>
    <property type="evidence" value="ECO:0007669"/>
    <property type="project" value="TreeGrafter"/>
</dbReference>
<accession>Q3ASY1</accession>
<dbReference type="PROSITE" id="PS51770">
    <property type="entry name" value="HOTDOG_ACOT"/>
    <property type="match status" value="1"/>
</dbReference>
<dbReference type="Pfam" id="PF03061">
    <property type="entry name" value="4HBT"/>
    <property type="match status" value="1"/>
</dbReference>
<sequence>MQTTMETYKLVLPEHLNHYGFLFGGNLLKWIDEVSYIAVSLDYPGCNFVTVGMDKVEFRKSIRSGTILCFVTEKSKIGATSVEYTVHVYKKSIESGERVLAFSTHITFVCLDEEGKKKELCCGSYQSIDSNKNCK</sequence>
<protein>
    <submittedName>
        <fullName evidence="5">Cytosolic long-chain acyl-CoA thioester hydrolase family protein</fullName>
    </submittedName>
</protein>
<dbReference type="AlphaFoldDB" id="Q3ASY1"/>
<dbReference type="CDD" id="cd03442">
    <property type="entry name" value="BFIT_BACH"/>
    <property type="match status" value="1"/>
</dbReference>
<dbReference type="EMBL" id="CP000108">
    <property type="protein sequence ID" value="ABB27894.1"/>
    <property type="molecule type" value="Genomic_DNA"/>
</dbReference>
<evidence type="ECO:0000313" key="5">
    <source>
        <dbReference type="EMBL" id="ABB27894.1"/>
    </source>
</evidence>
<dbReference type="InterPro" id="IPR040170">
    <property type="entry name" value="Cytosol_ACT"/>
</dbReference>
<dbReference type="STRING" id="340177.Cag_0621"/>
<dbReference type="GO" id="GO:0006637">
    <property type="term" value="P:acyl-CoA metabolic process"/>
    <property type="evidence" value="ECO:0007669"/>
    <property type="project" value="TreeGrafter"/>
</dbReference>
<proteinExistence type="inferred from homology"/>
<dbReference type="PANTHER" id="PTHR11049">
    <property type="entry name" value="ACYL COENZYME A THIOESTER HYDROLASE"/>
    <property type="match status" value="1"/>
</dbReference>
<dbReference type="PANTHER" id="PTHR11049:SF31">
    <property type="entry name" value="HOTDOG ACOT-TYPE DOMAIN-CONTAINING PROTEIN"/>
    <property type="match status" value="1"/>
</dbReference>